<keyword evidence="1" id="KW-0547">Nucleotide-binding</keyword>
<comment type="caution">
    <text evidence="1">The sequence shown here is derived from an EMBL/GenBank/DDBJ whole genome shotgun (WGS) entry which is preliminary data.</text>
</comment>
<evidence type="ECO:0000313" key="1">
    <source>
        <dbReference type="EMBL" id="NOU86495.1"/>
    </source>
</evidence>
<reference evidence="1 2" key="1">
    <citation type="submission" date="2019-10" db="EMBL/GenBank/DDBJ databases">
        <title>Description of Paenibacillus choica sp. nov.</title>
        <authorList>
            <person name="Carlier A."/>
            <person name="Qi S."/>
        </authorList>
    </citation>
    <scope>NUCLEOTIDE SEQUENCE [LARGE SCALE GENOMIC DNA]</scope>
    <source>
        <strain evidence="1 2">LMG 31460</strain>
    </source>
</reference>
<feature type="non-terminal residue" evidence="1">
    <location>
        <position position="26"/>
    </location>
</feature>
<keyword evidence="1" id="KW-0067">ATP-binding</keyword>
<keyword evidence="2" id="KW-1185">Reference proteome</keyword>
<dbReference type="EMBL" id="WHOC01000067">
    <property type="protein sequence ID" value="NOU86495.1"/>
    <property type="molecule type" value="Genomic_DNA"/>
</dbReference>
<gene>
    <name evidence="1" type="ORF">GC102_12035</name>
</gene>
<dbReference type="GO" id="GO:0005524">
    <property type="term" value="F:ATP binding"/>
    <property type="evidence" value="ECO:0007669"/>
    <property type="project" value="UniProtKB-KW"/>
</dbReference>
<evidence type="ECO:0000313" key="2">
    <source>
        <dbReference type="Proteomes" id="UP000658690"/>
    </source>
</evidence>
<organism evidence="1 2">
    <name type="scientific">Paenibacillus germinis</name>
    <dbReference type="NCBI Taxonomy" id="2654979"/>
    <lineage>
        <taxon>Bacteria</taxon>
        <taxon>Bacillati</taxon>
        <taxon>Bacillota</taxon>
        <taxon>Bacilli</taxon>
        <taxon>Bacillales</taxon>
        <taxon>Paenibacillaceae</taxon>
        <taxon>Paenibacillus</taxon>
    </lineage>
</organism>
<protein>
    <submittedName>
        <fullName evidence="1">ABC transporter ATP-binding protein</fullName>
    </submittedName>
</protein>
<accession>A0ABX1Z3N1</accession>
<sequence length="26" mass="2991">MQNTSIKVIGLQKSYKQHQVLKGVDF</sequence>
<name>A0ABX1Z3N1_9BACL</name>
<proteinExistence type="predicted"/>
<dbReference type="Proteomes" id="UP000658690">
    <property type="component" value="Unassembled WGS sequence"/>
</dbReference>